<evidence type="ECO:0000313" key="6">
    <source>
        <dbReference type="Proteomes" id="UP000193218"/>
    </source>
</evidence>
<feature type="domain" description="URB1 central HEAT repeat" evidence="4">
    <location>
        <begin position="709"/>
        <end position="877"/>
    </location>
</feature>
<dbReference type="InParanoid" id="A0A1Y1UE34"/>
<feature type="domain" description="URB1 N-terminal" evidence="2">
    <location>
        <begin position="84"/>
        <end position="431"/>
    </location>
</feature>
<comment type="caution">
    <text evidence="5">The sequence shown here is derived from an EMBL/GenBank/DDBJ whole genome shotgun (WGS) entry which is preliminary data.</text>
</comment>
<dbReference type="Pfam" id="PF11707">
    <property type="entry name" value="Npa1"/>
    <property type="match status" value="1"/>
</dbReference>
<accession>A0A1Y1UE34</accession>
<dbReference type="EMBL" id="NBSH01000011">
    <property type="protein sequence ID" value="ORX35335.1"/>
    <property type="molecule type" value="Genomic_DNA"/>
</dbReference>
<dbReference type="RefSeq" id="XP_021869525.1">
    <property type="nucleotide sequence ID" value="XM_022019160.1"/>
</dbReference>
<dbReference type="PANTHER" id="PTHR13500:SF0">
    <property type="entry name" value="NUCLEOLAR PRE-RIBOSOMAL-ASSOCIATED PROTEIN 1"/>
    <property type="match status" value="1"/>
</dbReference>
<protein>
    <submittedName>
        <fullName evidence="5">Ribosome 60S biogenesis N-terminal-domain-containing protein</fullName>
    </submittedName>
</protein>
<reference evidence="5 6" key="1">
    <citation type="submission" date="2017-03" db="EMBL/GenBank/DDBJ databases">
        <title>Widespread Adenine N6-methylation of Active Genes in Fungi.</title>
        <authorList>
            <consortium name="DOE Joint Genome Institute"/>
            <person name="Mondo S.J."/>
            <person name="Dannebaum R.O."/>
            <person name="Kuo R.C."/>
            <person name="Louie K.B."/>
            <person name="Bewick A.J."/>
            <person name="Labutti K."/>
            <person name="Haridas S."/>
            <person name="Kuo A."/>
            <person name="Salamov A."/>
            <person name="Ahrendt S.R."/>
            <person name="Lau R."/>
            <person name="Bowen B.P."/>
            <person name="Lipzen A."/>
            <person name="Sullivan W."/>
            <person name="Andreopoulos W.B."/>
            <person name="Clum A."/>
            <person name="Lindquist E."/>
            <person name="Daum C."/>
            <person name="Northen T.R."/>
            <person name="Ramamoorthy G."/>
            <person name="Schmitz R.J."/>
            <person name="Gryganskyi A."/>
            <person name="Culley D."/>
            <person name="Magnuson J."/>
            <person name="James T.Y."/>
            <person name="O'Malley M.A."/>
            <person name="Stajich J.E."/>
            <person name="Spatafora J.W."/>
            <person name="Visel A."/>
            <person name="Grigoriev I.V."/>
        </authorList>
    </citation>
    <scope>NUCLEOTIDE SEQUENCE [LARGE SCALE GENOMIC DNA]</scope>
    <source>
        <strain evidence="5 6">NRRL Y-17943</strain>
    </source>
</reference>
<dbReference type="InterPro" id="IPR039844">
    <property type="entry name" value="URB1"/>
</dbReference>
<evidence type="ECO:0000259" key="2">
    <source>
        <dbReference type="Pfam" id="PF11707"/>
    </source>
</evidence>
<evidence type="ECO:0000256" key="1">
    <source>
        <dbReference type="SAM" id="MobiDB-lite"/>
    </source>
</evidence>
<feature type="domain" description="URB1 C-terminal" evidence="3">
    <location>
        <begin position="1550"/>
        <end position="1748"/>
    </location>
</feature>
<dbReference type="GeneID" id="33560969"/>
<dbReference type="InterPro" id="IPR021714">
    <property type="entry name" value="URB1_N"/>
</dbReference>
<sequence>MVLKRKRGEHMGQNDDHRVTKPAVGTRTFTNGKALKHSLANDPLQSLVALGQQIHVVHSELPLAITDPRVVLLQQYLDLSPSGDEIFAAWQEGDKRRDERLAEASVVVLVQGLNILSGIPFFRKTATGIINRLITVSESSTDLLNGMIQSAKREQCLLGLRLAAAAVHAEPPSSQASSSNIGVKIWTYLAEGGSTKLFPKLLGMRRRTKEGTIKYGPDDPLDKPDIRHALLHLILPILPKPLFISGVKQFMSPLYSNLEGDPPVTIYRILVALWSAIQNPVQGVARRTSLALLDERAIESMLSCLTRQEIEPTTGKPLCQVVSAFLESATTVQGQGICFPDQGWYPRKVSSETGDVPEAGRGNRADAPRNTLHNKILSNVIRKLGAKVVDDNSMIGDWVVKVFRTVPELIASYWPYCALALDPRLDSKWMSTISYVGRIISLPIPPAGTFRQTPARGVDPEQMPPNAQPPPVSTMIESILPSPLTKVHLGKGLQHSHELVQHLTALIIGRSLQKLHSVQTLLQSIEADLEDPMSSDNAWARARYELEIEARKRVPDILVVVAFAQKSATLAKVPDDEDPDAAAVARSAMLAESALRLLGLYHQTLPSITQEMKFDIGKLLVSSSSVKAERRAKKEARAGSVMSDAGSVASVGTMGTAGMGGGFGQDRGDVDGFEALSQAHVVALLAAVKGWDWTKKAAGSQYTYLYHVLLLHLSTPHSITKMMTTDLVYQLMAPTLMFDHDTGELAIFVESLPRTPSGDVATKALALAQQIHILSFIDDCVRRFMKTPYRYIEELQDLNMDETPVVARESVSPLLMTFVEQFQAKLLGEHISTEAAATFLAYVRRVLLCLCGKMSTPMVLSALVDRMEHGVREAREKGQERRGLDDLLKVMRNDIVMIFEGSSSSEENINVSVILADESEWSLGSFEETLFGREPGLARTTALERLAVSASSSAARRYIRIILHRIKRHPEDVEVCLNLLVACLRRTGGADLAAAKQTVFSEHLILDLYQDQGSLHVQKGLSDLAALLDLHSVVDRGLAENVIQREVEALRGDAKGKNLVKRLSVLVPWKAFISTVQSETISEHILKHLKRLTSADEEVYDLISHTIVRANKLPTMLDHLEDCVRYNIFAPVTRALQRWSLDDSYLARVRIESRTLEKIINSGTNDAFQLVSALVERCPSASKSIGKLLAERPSVAEDHRLFTSLVTSLDISTTASGPVEALINTAFTIMCGSPNAGAVEQAAAASNFLTLVAPQHLDVISKKITALSSAAFTPPLARFCKALTAFPEACRSPGPVSFVVGLGLQSILQLFTDAQPWTDIEVEKVDLLVSIVESTCDLDLSPELVESVIISVIQDALNNTDAVELAASLVASSPLKASFVRQYLGLVITSKTFVAMTRTTDHPARSSVIALISAFFKASMYAACQPNFVEPLIAIYHGTLSVTDRQLASVFHTFEKFRHLSVASLISSWSATAGSSLRALDALTSLDPAKTFKTCIDFPIRHKLQTDQLDKASDNSSVYDPGFLLSLLALALQEPLTGLEWVELLRCNVLGVAVCSLSSRDKAMRILGGSALAKVMNSVKDVSFYEQPQLVHILRLLRHALTPPSTERSESAPPPDRLPTLTTLFLAHALRFLATPSHPLYAATSQFLLQRPTMDVWDVPMLFSMLYASGEGYKRDRGWIIRLLRDGTKSQADWSLLKRRRTVELFKTLFQSSMESSLRRLILQALGSISLIPAASSSLIYRSGILPWIDSQWSQANADERSRLLLTVENLVRHMMARERMDSRGMDNRRVGDWLSSAESLVLNATQDAVRLETVSRIVHYLSPVLDDEHLARILCAMMDSIGRLEVSTSEGESSMILEHLFAATLTRDRGIGFVSITGRIKAMILNSQSPLAVWVRNETRRALWQETK</sequence>
<dbReference type="GO" id="GO:0000466">
    <property type="term" value="P:maturation of 5.8S rRNA from tricistronic rRNA transcript (SSU-rRNA, 5.8S rRNA, LSU-rRNA)"/>
    <property type="evidence" value="ECO:0007669"/>
    <property type="project" value="TreeGrafter"/>
</dbReference>
<dbReference type="InterPro" id="IPR032436">
    <property type="entry name" value="URB1_C"/>
</dbReference>
<evidence type="ECO:0000259" key="4">
    <source>
        <dbReference type="Pfam" id="PF26140"/>
    </source>
</evidence>
<name>A0A1Y1UE34_9TREE</name>
<proteinExistence type="predicted"/>
<feature type="region of interest" description="Disordered" evidence="1">
    <location>
        <begin position="1"/>
        <end position="20"/>
    </location>
</feature>
<dbReference type="SUPFAM" id="SSF48371">
    <property type="entry name" value="ARM repeat"/>
    <property type="match status" value="1"/>
</dbReference>
<gene>
    <name evidence="5" type="ORF">BD324DRAFT_682684</name>
</gene>
<dbReference type="InterPro" id="IPR016024">
    <property type="entry name" value="ARM-type_fold"/>
</dbReference>
<keyword evidence="6" id="KW-1185">Reference proteome</keyword>
<dbReference type="Pfam" id="PF26140">
    <property type="entry name" value="HEAT_URB1"/>
    <property type="match status" value="1"/>
</dbReference>
<dbReference type="STRING" id="4999.A0A1Y1UE34"/>
<dbReference type="GO" id="GO:0000463">
    <property type="term" value="P:maturation of LSU-rRNA from tricistronic rRNA transcript (SSU-rRNA, 5.8S rRNA, LSU-rRNA)"/>
    <property type="evidence" value="ECO:0007669"/>
    <property type="project" value="TreeGrafter"/>
</dbReference>
<organism evidence="5 6">
    <name type="scientific">Kockovaella imperatae</name>
    <dbReference type="NCBI Taxonomy" id="4999"/>
    <lineage>
        <taxon>Eukaryota</taxon>
        <taxon>Fungi</taxon>
        <taxon>Dikarya</taxon>
        <taxon>Basidiomycota</taxon>
        <taxon>Agaricomycotina</taxon>
        <taxon>Tremellomycetes</taxon>
        <taxon>Tremellales</taxon>
        <taxon>Cuniculitremaceae</taxon>
        <taxon>Kockovaella</taxon>
    </lineage>
</organism>
<dbReference type="PANTHER" id="PTHR13500">
    <property type="entry name" value="NUCLEOLAR PRERIBOSOMAL-ASSOCIATED PROTEIN 1"/>
    <property type="match status" value="1"/>
</dbReference>
<dbReference type="FunCoup" id="A0A1Y1UE34">
    <property type="interactions" value="88"/>
</dbReference>
<feature type="compositionally biased region" description="Basic and acidic residues" evidence="1">
    <location>
        <begin position="9"/>
        <end position="19"/>
    </location>
</feature>
<evidence type="ECO:0000259" key="3">
    <source>
        <dbReference type="Pfam" id="PF16201"/>
    </source>
</evidence>
<evidence type="ECO:0000313" key="5">
    <source>
        <dbReference type="EMBL" id="ORX35335.1"/>
    </source>
</evidence>
<dbReference type="GO" id="GO:0005730">
    <property type="term" value="C:nucleolus"/>
    <property type="evidence" value="ECO:0007669"/>
    <property type="project" value="TreeGrafter"/>
</dbReference>
<dbReference type="InterPro" id="IPR059018">
    <property type="entry name" value="HEAT_URB1"/>
</dbReference>
<dbReference type="Pfam" id="PF16201">
    <property type="entry name" value="NopRA1"/>
    <property type="match status" value="1"/>
</dbReference>
<dbReference type="Proteomes" id="UP000193218">
    <property type="component" value="Unassembled WGS sequence"/>
</dbReference>
<dbReference type="OrthoDB" id="72892at2759"/>